<dbReference type="InterPro" id="IPR013736">
    <property type="entry name" value="Xaa-Pro_dipept_C"/>
</dbReference>
<dbReference type="InterPro" id="IPR005674">
    <property type="entry name" value="CocE/Ser_esterase"/>
</dbReference>
<dbReference type="PROSITE" id="PS51257">
    <property type="entry name" value="PROKAR_LIPOPROTEIN"/>
    <property type="match status" value="1"/>
</dbReference>
<dbReference type="AlphaFoldDB" id="A0A6J6YVZ2"/>
<name>A0A6J6YVZ2_9ZZZZ</name>
<dbReference type="Pfam" id="PF02129">
    <property type="entry name" value="Peptidase_S15"/>
    <property type="match status" value="1"/>
</dbReference>
<dbReference type="InterPro" id="IPR008979">
    <property type="entry name" value="Galactose-bd-like_sf"/>
</dbReference>
<dbReference type="Pfam" id="PF08530">
    <property type="entry name" value="PepX_C"/>
    <property type="match status" value="1"/>
</dbReference>
<dbReference type="SUPFAM" id="SSF49785">
    <property type="entry name" value="Galactose-binding domain-like"/>
    <property type="match status" value="1"/>
</dbReference>
<dbReference type="EMBL" id="CAFAAQ010000123">
    <property type="protein sequence ID" value="CAB4813319.1"/>
    <property type="molecule type" value="Genomic_DNA"/>
</dbReference>
<evidence type="ECO:0000313" key="3">
    <source>
        <dbReference type="EMBL" id="CAB4813319.1"/>
    </source>
</evidence>
<gene>
    <name evidence="3" type="ORF">UFOPK3046_01288</name>
</gene>
<dbReference type="SMART" id="SM00939">
    <property type="entry name" value="PepX_C"/>
    <property type="match status" value="1"/>
</dbReference>
<dbReference type="InterPro" id="IPR000383">
    <property type="entry name" value="Xaa-Pro-like_dom"/>
</dbReference>
<protein>
    <submittedName>
        <fullName evidence="3">Unannotated protein</fullName>
    </submittedName>
</protein>
<reference evidence="3" key="1">
    <citation type="submission" date="2020-05" db="EMBL/GenBank/DDBJ databases">
        <authorList>
            <person name="Chiriac C."/>
            <person name="Salcher M."/>
            <person name="Ghai R."/>
            <person name="Kavagutti S V."/>
        </authorList>
    </citation>
    <scope>NUCLEOTIDE SEQUENCE</scope>
</reference>
<sequence>MYRQLLMRGIRKSAALIAVLAAVAVLASACAGSPPPKPLPPRPGQGPAIGEPAYLVRAGIEQVYVTDATVGGTVRLTGPGTPTQSKVADTFGSVVFRGLTQGSTVTVTDESATDESTAASQTVRVLDVDEQPSDAFYRAPLMQAGLNYIPMRDGTLLAIVVRPPVGLSVSDGPFPTLIEYSGYAVSAPQDPLADKVARLLDPSLPGDPLTPGGETFVGGVLARLAGYATVSVQLRGTGCSGGESDLFDLPSSYDGYDVVETLARQPWVLNGRPGMIGISFSGFSQIATAATRPPHLAAIVPLSFLGRVWDVGRPGGIFNTGFAETWLADRVATARPAPSDGAMDYANTLVATDANCKENQRLRLQTRDGDGIFRNTVLNLEDYQRRDLEQRLDQIDVPVFGSLQFHDEQTSGYAMLNLNKLTERNPRAWMTLSSGEHNDSLSPDTIVDLFQFLDLYVARKTPDLKVGLYLTTSIIFGSGGAGLPFPSLAGLRFGEALRRWELRPQYSFGVERDKGSGDGASGTRWKFTSSSFPPAGATTSTWYLSADGALAPTAPAAGTDGAAAYVSDPSRRPASSSSGWTQVPSNNGLGFVSSPMAADAVVAGPIGADLWLSSTATTTDVQVTVTEVRPDGKELFVTNGVQRASFRQVTGTDPVRPKIDFTTSSPLQPGANRVRVQVLPVVHAFRTGSRIRIVVAPVGGDRRVWRYNSVDDGVAPTNSLFFGSATPSSISLPMATGVEPPSPIGSCPSFGQPCRSYQPLANGG</sequence>
<dbReference type="NCBIfam" id="TIGR00976">
    <property type="entry name" value="CocE_NonD"/>
    <property type="match status" value="1"/>
</dbReference>
<dbReference type="Gene3D" id="3.40.50.1820">
    <property type="entry name" value="alpha/beta hydrolase"/>
    <property type="match status" value="1"/>
</dbReference>
<organism evidence="3">
    <name type="scientific">freshwater metagenome</name>
    <dbReference type="NCBI Taxonomy" id="449393"/>
    <lineage>
        <taxon>unclassified sequences</taxon>
        <taxon>metagenomes</taxon>
        <taxon>ecological metagenomes</taxon>
    </lineage>
</organism>
<dbReference type="Gene3D" id="2.60.120.260">
    <property type="entry name" value="Galactose-binding domain-like"/>
    <property type="match status" value="1"/>
</dbReference>
<dbReference type="InterPro" id="IPR029058">
    <property type="entry name" value="AB_hydrolase_fold"/>
</dbReference>
<keyword evidence="1" id="KW-0378">Hydrolase</keyword>
<proteinExistence type="predicted"/>
<accession>A0A6J6YVZ2</accession>
<dbReference type="GO" id="GO:0008239">
    <property type="term" value="F:dipeptidyl-peptidase activity"/>
    <property type="evidence" value="ECO:0007669"/>
    <property type="project" value="InterPro"/>
</dbReference>
<dbReference type="SUPFAM" id="SSF53474">
    <property type="entry name" value="alpha/beta-Hydrolases"/>
    <property type="match status" value="1"/>
</dbReference>
<dbReference type="Gene3D" id="1.10.3020.10">
    <property type="entry name" value="alpha-amino acid ester hydrolase ( Helical cap domain)"/>
    <property type="match status" value="1"/>
</dbReference>
<feature type="domain" description="Xaa-Pro dipeptidyl-peptidase C-terminal" evidence="2">
    <location>
        <begin position="491"/>
        <end position="731"/>
    </location>
</feature>
<evidence type="ECO:0000256" key="1">
    <source>
        <dbReference type="ARBA" id="ARBA00022801"/>
    </source>
</evidence>
<evidence type="ECO:0000259" key="2">
    <source>
        <dbReference type="SMART" id="SM00939"/>
    </source>
</evidence>